<dbReference type="Proteomes" id="UP000285961">
    <property type="component" value="Unassembled WGS sequence"/>
</dbReference>
<evidence type="ECO:0000256" key="3">
    <source>
        <dbReference type="ARBA" id="ARBA00022490"/>
    </source>
</evidence>
<dbReference type="InterPro" id="IPR058031">
    <property type="entry name" value="AAA_lid_NorR"/>
</dbReference>
<dbReference type="SMART" id="SM00382">
    <property type="entry name" value="AAA"/>
    <property type="match status" value="1"/>
</dbReference>
<organism evidence="19 20">
    <name type="scientific">Candidatus Abyssobacteria bacterium SURF_17</name>
    <dbReference type="NCBI Taxonomy" id="2093361"/>
    <lineage>
        <taxon>Bacteria</taxon>
        <taxon>Pseudomonadati</taxon>
        <taxon>Candidatus Hydrogenedentota</taxon>
        <taxon>Candidatus Abyssobacteria</taxon>
    </lineage>
</organism>
<keyword evidence="5 16" id="KW-0597">Phosphoprotein</keyword>
<dbReference type="Gene3D" id="3.40.50.2300">
    <property type="match status" value="1"/>
</dbReference>
<dbReference type="GO" id="GO:0005524">
    <property type="term" value="F:ATP binding"/>
    <property type="evidence" value="ECO:0007669"/>
    <property type="project" value="UniProtKB-KW"/>
</dbReference>
<dbReference type="EMBL" id="QZKI01000086">
    <property type="protein sequence ID" value="RJP69076.1"/>
    <property type="molecule type" value="Genomic_DNA"/>
</dbReference>
<dbReference type="GO" id="GO:0043565">
    <property type="term" value="F:sequence-specific DNA binding"/>
    <property type="evidence" value="ECO:0007669"/>
    <property type="project" value="InterPro"/>
</dbReference>
<dbReference type="InterPro" id="IPR025662">
    <property type="entry name" value="Sigma_54_int_dom_ATP-bd_1"/>
</dbReference>
<name>A0A419EWQ3_9BACT</name>
<keyword evidence="8" id="KW-0902">Two-component regulatory system</keyword>
<proteinExistence type="predicted"/>
<dbReference type="SMART" id="SM00448">
    <property type="entry name" value="REC"/>
    <property type="match status" value="1"/>
</dbReference>
<evidence type="ECO:0000256" key="6">
    <source>
        <dbReference type="ARBA" id="ARBA00022741"/>
    </source>
</evidence>
<keyword evidence="7" id="KW-0067">ATP-binding</keyword>
<dbReference type="PANTHER" id="PTHR32071">
    <property type="entry name" value="TRANSCRIPTIONAL REGULATORY PROTEIN"/>
    <property type="match status" value="1"/>
</dbReference>
<evidence type="ECO:0000256" key="15">
    <source>
        <dbReference type="ARBA" id="ARBA00031910"/>
    </source>
</evidence>
<evidence type="ECO:0000256" key="14">
    <source>
        <dbReference type="ARBA" id="ARBA00029881"/>
    </source>
</evidence>
<dbReference type="Pfam" id="PF25601">
    <property type="entry name" value="AAA_lid_14"/>
    <property type="match status" value="1"/>
</dbReference>
<dbReference type="Pfam" id="PF00158">
    <property type="entry name" value="Sigma54_activat"/>
    <property type="match status" value="1"/>
</dbReference>
<evidence type="ECO:0000256" key="10">
    <source>
        <dbReference type="ARBA" id="ARBA00023125"/>
    </source>
</evidence>
<evidence type="ECO:0000313" key="19">
    <source>
        <dbReference type="EMBL" id="RJP69076.1"/>
    </source>
</evidence>
<sequence length="476" mass="52943">MSTILIVDDDERLRQSFERLLHEEGYEVLTAASGEAGLEAVKRRVPDLVIMDVRLPGMSGMEAFKAMREVDPKLSTIIMTAFGTTDTAIEATKLGAFDYILKPFDIPSVLNVIKQALEAGRFMHSRVEMDVPPKTTTSDALIGRSQSMQEVYKAIGRVAPTDATVLIRGESGTGKELVARAIYQHSLRAEKPFLVINCVAIPETLLESELFGYEKGAFTGAVNRRVGKIEQANGGTVFLDEIGDMPLSIQAKILRLLQEKSIERLGGREPIPVDVRIIAATNRNLEAALTEGRFREDLYYRLKVVTIELPPLRDRKNDIPLLCDYFLARFAADMGVENPGITNEARIAIADHTWPGNVRELANAIQKALIFSRGYPIRPEDISQAVRTEADRESAAASDKDNAVRQWVRENLVRGDRKELFSCLMDRFTEILLAEALELTHGNRTRAAKLLGISRPTLHSKMEKCGLSGYTAEEEE</sequence>
<evidence type="ECO:0000313" key="20">
    <source>
        <dbReference type="Proteomes" id="UP000285961"/>
    </source>
</evidence>
<evidence type="ECO:0000256" key="11">
    <source>
        <dbReference type="ARBA" id="ARBA00023159"/>
    </source>
</evidence>
<dbReference type="GO" id="GO:0006355">
    <property type="term" value="P:regulation of DNA-templated transcription"/>
    <property type="evidence" value="ECO:0007669"/>
    <property type="project" value="InterPro"/>
</dbReference>
<feature type="domain" description="Response regulatory" evidence="18">
    <location>
        <begin position="3"/>
        <end position="117"/>
    </location>
</feature>
<comment type="caution">
    <text evidence="19">The sequence shown here is derived from an EMBL/GenBank/DDBJ whole genome shotgun (WGS) entry which is preliminary data.</text>
</comment>
<feature type="modified residue" description="4-aspartylphosphate" evidence="16">
    <location>
        <position position="52"/>
    </location>
</feature>
<evidence type="ECO:0000259" key="18">
    <source>
        <dbReference type="PROSITE" id="PS50110"/>
    </source>
</evidence>
<evidence type="ECO:0000256" key="13">
    <source>
        <dbReference type="ARBA" id="ARBA00023231"/>
    </source>
</evidence>
<keyword evidence="9" id="KW-0805">Transcription regulation</keyword>
<dbReference type="GO" id="GO:0000160">
    <property type="term" value="P:phosphorelay signal transduction system"/>
    <property type="evidence" value="ECO:0007669"/>
    <property type="project" value="UniProtKB-KW"/>
</dbReference>
<keyword evidence="12" id="KW-0804">Transcription</keyword>
<keyword evidence="6" id="KW-0547">Nucleotide-binding</keyword>
<dbReference type="InterPro" id="IPR027417">
    <property type="entry name" value="P-loop_NTPase"/>
</dbReference>
<dbReference type="PRINTS" id="PR01590">
    <property type="entry name" value="HTHFIS"/>
</dbReference>
<dbReference type="Pfam" id="PF02954">
    <property type="entry name" value="HTH_8"/>
    <property type="match status" value="1"/>
</dbReference>
<evidence type="ECO:0000256" key="16">
    <source>
        <dbReference type="PROSITE-ProRule" id="PRU00169"/>
    </source>
</evidence>
<dbReference type="SUPFAM" id="SSF52540">
    <property type="entry name" value="P-loop containing nucleoside triphosphate hydrolases"/>
    <property type="match status" value="1"/>
</dbReference>
<dbReference type="FunFam" id="3.40.50.2300:FF:000018">
    <property type="entry name" value="DNA-binding transcriptional regulator NtrC"/>
    <property type="match status" value="1"/>
</dbReference>
<dbReference type="PROSITE" id="PS50045">
    <property type="entry name" value="SIGMA54_INTERACT_4"/>
    <property type="match status" value="1"/>
</dbReference>
<evidence type="ECO:0000256" key="9">
    <source>
        <dbReference type="ARBA" id="ARBA00023015"/>
    </source>
</evidence>
<keyword evidence="3" id="KW-0963">Cytoplasm</keyword>
<evidence type="ECO:0000256" key="5">
    <source>
        <dbReference type="ARBA" id="ARBA00022553"/>
    </source>
</evidence>
<evidence type="ECO:0000256" key="2">
    <source>
        <dbReference type="ARBA" id="ARBA00019059"/>
    </source>
</evidence>
<gene>
    <name evidence="19" type="ORF">C4532_11605</name>
</gene>
<protein>
    <recommendedName>
        <fullName evidence="2">DNA-binding transcriptional regulator NtrC</fullName>
    </recommendedName>
    <alternativeName>
        <fullName evidence="14">Nitrogen regulation protein NR(I)</fullName>
    </alternativeName>
    <alternativeName>
        <fullName evidence="15">Nitrogen regulator I</fullName>
    </alternativeName>
</protein>
<accession>A0A419EWQ3</accession>
<dbReference type="FunFam" id="3.40.50.300:FF:000006">
    <property type="entry name" value="DNA-binding transcriptional regulator NtrC"/>
    <property type="match status" value="1"/>
</dbReference>
<dbReference type="Gene3D" id="1.10.10.60">
    <property type="entry name" value="Homeodomain-like"/>
    <property type="match status" value="1"/>
</dbReference>
<dbReference type="InterPro" id="IPR009057">
    <property type="entry name" value="Homeodomain-like_sf"/>
</dbReference>
<evidence type="ECO:0000256" key="1">
    <source>
        <dbReference type="ARBA" id="ARBA00004496"/>
    </source>
</evidence>
<dbReference type="InterPro" id="IPR003593">
    <property type="entry name" value="AAA+_ATPase"/>
</dbReference>
<evidence type="ECO:0000256" key="8">
    <source>
        <dbReference type="ARBA" id="ARBA00023012"/>
    </source>
</evidence>
<dbReference type="SUPFAM" id="SSF46689">
    <property type="entry name" value="Homeodomain-like"/>
    <property type="match status" value="1"/>
</dbReference>
<dbReference type="InterPro" id="IPR025944">
    <property type="entry name" value="Sigma_54_int_dom_CS"/>
</dbReference>
<evidence type="ECO:0000256" key="7">
    <source>
        <dbReference type="ARBA" id="ARBA00022840"/>
    </source>
</evidence>
<dbReference type="PROSITE" id="PS00675">
    <property type="entry name" value="SIGMA54_INTERACT_1"/>
    <property type="match status" value="1"/>
</dbReference>
<comment type="subcellular location">
    <subcellularLocation>
        <location evidence="1">Cytoplasm</location>
    </subcellularLocation>
</comment>
<dbReference type="InterPro" id="IPR011006">
    <property type="entry name" value="CheY-like_superfamily"/>
</dbReference>
<keyword evidence="11" id="KW-0010">Activator</keyword>
<dbReference type="PROSITE" id="PS00688">
    <property type="entry name" value="SIGMA54_INTERACT_3"/>
    <property type="match status" value="1"/>
</dbReference>
<dbReference type="SUPFAM" id="SSF52172">
    <property type="entry name" value="CheY-like"/>
    <property type="match status" value="1"/>
</dbReference>
<dbReference type="PANTHER" id="PTHR32071:SF95">
    <property type="entry name" value="DNA-BINDING TRANSCRIPTIONAL REGULATOR NTRC"/>
    <property type="match status" value="1"/>
</dbReference>
<dbReference type="Gene3D" id="1.10.8.60">
    <property type="match status" value="1"/>
</dbReference>
<dbReference type="PROSITE" id="PS00676">
    <property type="entry name" value="SIGMA54_INTERACT_2"/>
    <property type="match status" value="1"/>
</dbReference>
<dbReference type="GO" id="GO:0005737">
    <property type="term" value="C:cytoplasm"/>
    <property type="evidence" value="ECO:0007669"/>
    <property type="project" value="UniProtKB-SubCell"/>
</dbReference>
<dbReference type="InterPro" id="IPR002078">
    <property type="entry name" value="Sigma_54_int"/>
</dbReference>
<dbReference type="PROSITE" id="PS50110">
    <property type="entry name" value="RESPONSE_REGULATORY"/>
    <property type="match status" value="1"/>
</dbReference>
<keyword evidence="4" id="KW-0678">Repressor</keyword>
<dbReference type="Gene3D" id="3.40.50.300">
    <property type="entry name" value="P-loop containing nucleotide triphosphate hydrolases"/>
    <property type="match status" value="1"/>
</dbReference>
<keyword evidence="10" id="KW-0238">DNA-binding</keyword>
<dbReference type="Pfam" id="PF00072">
    <property type="entry name" value="Response_reg"/>
    <property type="match status" value="1"/>
</dbReference>
<feature type="domain" description="Sigma-54 factor interaction" evidence="17">
    <location>
        <begin position="141"/>
        <end position="370"/>
    </location>
</feature>
<evidence type="ECO:0000259" key="17">
    <source>
        <dbReference type="PROSITE" id="PS50045"/>
    </source>
</evidence>
<dbReference type="AlphaFoldDB" id="A0A419EWQ3"/>
<evidence type="ECO:0000256" key="4">
    <source>
        <dbReference type="ARBA" id="ARBA00022491"/>
    </source>
</evidence>
<dbReference type="InterPro" id="IPR002197">
    <property type="entry name" value="HTH_Fis"/>
</dbReference>
<dbReference type="InterPro" id="IPR025943">
    <property type="entry name" value="Sigma_54_int_dom_ATP-bd_2"/>
</dbReference>
<keyword evidence="13" id="KW-0535">Nitrogen fixation</keyword>
<reference evidence="19 20" key="1">
    <citation type="journal article" date="2017" name="ISME J.">
        <title>Energy and carbon metabolisms in a deep terrestrial subsurface fluid microbial community.</title>
        <authorList>
            <person name="Momper L."/>
            <person name="Jungbluth S.P."/>
            <person name="Lee M.D."/>
            <person name="Amend J.P."/>
        </authorList>
    </citation>
    <scope>NUCLEOTIDE SEQUENCE [LARGE SCALE GENOMIC DNA]</scope>
    <source>
        <strain evidence="19">SURF_17</strain>
    </source>
</reference>
<evidence type="ECO:0000256" key="12">
    <source>
        <dbReference type="ARBA" id="ARBA00023163"/>
    </source>
</evidence>
<dbReference type="CDD" id="cd00009">
    <property type="entry name" value="AAA"/>
    <property type="match status" value="1"/>
</dbReference>
<dbReference type="InterPro" id="IPR001789">
    <property type="entry name" value="Sig_transdc_resp-reg_receiver"/>
</dbReference>